<name>A0AB34JFV5_PRYPA</name>
<dbReference type="GO" id="GO:0005634">
    <property type="term" value="C:nucleus"/>
    <property type="evidence" value="ECO:0007669"/>
    <property type="project" value="UniProtKB-SubCell"/>
</dbReference>
<dbReference type="GO" id="GO:0003697">
    <property type="term" value="F:single-stranded DNA binding"/>
    <property type="evidence" value="ECO:0007669"/>
    <property type="project" value="TreeGrafter"/>
</dbReference>
<keyword evidence="6" id="KW-0227">DNA damage</keyword>
<evidence type="ECO:0000256" key="9">
    <source>
        <dbReference type="ARBA" id="ARBA00023172"/>
    </source>
</evidence>
<feature type="region of interest" description="Disordered" evidence="13">
    <location>
        <begin position="1"/>
        <end position="38"/>
    </location>
</feature>
<feature type="coiled-coil region" evidence="12">
    <location>
        <begin position="298"/>
        <end position="459"/>
    </location>
</feature>
<evidence type="ECO:0000256" key="5">
    <source>
        <dbReference type="ARBA" id="ARBA00022741"/>
    </source>
</evidence>
<evidence type="ECO:0000313" key="15">
    <source>
        <dbReference type="EMBL" id="KAL1519622.1"/>
    </source>
</evidence>
<keyword evidence="9" id="KW-0233">DNA recombination</keyword>
<dbReference type="Proteomes" id="UP001515480">
    <property type="component" value="Unassembled WGS sequence"/>
</dbReference>
<evidence type="ECO:0000256" key="8">
    <source>
        <dbReference type="ARBA" id="ARBA00023054"/>
    </source>
</evidence>
<protein>
    <recommendedName>
        <fullName evidence="14">RecF/RecN/SMC N-terminal domain-containing protein</fullName>
    </recommendedName>
</protein>
<dbReference type="GO" id="GO:0030915">
    <property type="term" value="C:Smc5-Smc6 complex"/>
    <property type="evidence" value="ECO:0007669"/>
    <property type="project" value="TreeGrafter"/>
</dbReference>
<accession>A0AB34JFV5</accession>
<evidence type="ECO:0000256" key="11">
    <source>
        <dbReference type="ARBA" id="ARBA00023242"/>
    </source>
</evidence>
<keyword evidence="16" id="KW-1185">Reference proteome</keyword>
<dbReference type="AlphaFoldDB" id="A0AB34JFV5"/>
<keyword evidence="11" id="KW-0539">Nucleus</keyword>
<keyword evidence="7" id="KW-0067">ATP-binding</keyword>
<dbReference type="Pfam" id="PF02463">
    <property type="entry name" value="SMC_N"/>
    <property type="match status" value="1"/>
</dbReference>
<evidence type="ECO:0000256" key="4">
    <source>
        <dbReference type="ARBA" id="ARBA00022454"/>
    </source>
</evidence>
<keyword evidence="10" id="KW-0234">DNA repair</keyword>
<evidence type="ECO:0000256" key="7">
    <source>
        <dbReference type="ARBA" id="ARBA00022840"/>
    </source>
</evidence>
<sequence>MDQSSEGEESPNASEQATLLTTKRAKSASVPKVMRGTGQEQGYENGVLRKIVLKNFMNHDHLEVNLDPHVNFIVGKNGSGKSAILNSIIAGLGSKASATGRNLKTNKGLIKTGCDCATIEIHVANGGTDAYKADLFGDTIVVITILDKQGANTYKMRNGANGPEHKVQKKEIDELCSHFNIQASNPCVILTQEHAKKFLHHGSEEDRYKFFLQAANLDSRKTDLTQSRQSVTLTEERLAAAKEVSGSKKKIAENAREEYEGAKRLEGLEQEVTKLSTIVAWAEFAQKEEECKRLKEIVDSAGGKRAELMGQLEALQAEKNDLDEQLNALEREHEGLLEKRKQLSQQGEEEVKATKAMKKQKKKLVEAKNKCRADTHDLEKSKSDLEVEIDEVKQGLQAKQQQMKDEAEQKWKENEERTHSVEEQIKVLQQNMYKLEEAKNEAEQRAIDARNRSGSIENELKNEKNSLNALRLSGDKLQMLDQKMPELVNLIAKHKTKFKSPPIGPLGQLLRVKDKFTHLEEAAEVALARKQGLTSFIVQHSEDETLLRGLINTIEGTLQSVLIFVRKEEPRFVCDLPKVDGTAPLLIELFDIESDAAYNLVCDYFKGARTLIFPNLEEASNAMFKKLRTVHNIQAYAGANPDLFRLAVKGAGATGKGGTEAVEPRDKSLGLLHPDKSKAIQAATLRVSQLTDASAKAVAEAKELKQEREKANRAEAEAKQKAELLKKEMAGLREQKRKLEAEGVKNAAEDELYSLTEELHDTTAKLLENASSEREISSKIAKLEAQLLPAEKQMQELLAKFKAAEKNLTDKAREIEELKRTQLKKRTSRIAELKRNINQENEGAANASKDLERQLAFLRDQEPEIAKYFGKRMDDEQGRSVAQLNKDLEKLEHMKKIAERKHGGRTLVELFERMNAAESHHRKGLENIEIVRGNAEAEKAAFEKRLKLLKKDILHKSSQATSDFNMRLTRKGHAGNLQFDHDEEQLALSVTRNNQDTSCSTTQDARSLSGGERSFTTLCFELAMWEFCAAPFRALDEFDVYMDDTYRKIAVDALMELCEAQPRRQFLFITPQDMHPFLIDKKKMPNIIKMKNVR</sequence>
<dbReference type="GO" id="GO:0000724">
    <property type="term" value="P:double-strand break repair via homologous recombination"/>
    <property type="evidence" value="ECO:0007669"/>
    <property type="project" value="TreeGrafter"/>
</dbReference>
<dbReference type="GO" id="GO:0035861">
    <property type="term" value="C:site of double-strand break"/>
    <property type="evidence" value="ECO:0007669"/>
    <property type="project" value="TreeGrafter"/>
</dbReference>
<evidence type="ECO:0000256" key="13">
    <source>
        <dbReference type="SAM" id="MobiDB-lite"/>
    </source>
</evidence>
<gene>
    <name evidence="15" type="ORF">AB1Y20_023134</name>
</gene>
<comment type="caution">
    <text evidence="15">The sequence shown here is derived from an EMBL/GenBank/DDBJ whole genome shotgun (WGS) entry which is preliminary data.</text>
</comment>
<evidence type="ECO:0000256" key="3">
    <source>
        <dbReference type="ARBA" id="ARBA00006793"/>
    </source>
</evidence>
<comment type="subcellular location">
    <subcellularLocation>
        <location evidence="2">Chromosome</location>
    </subcellularLocation>
    <subcellularLocation>
        <location evidence="1">Nucleus</location>
    </subcellularLocation>
</comment>
<dbReference type="GO" id="GO:0005524">
    <property type="term" value="F:ATP binding"/>
    <property type="evidence" value="ECO:0007669"/>
    <property type="project" value="UniProtKB-KW"/>
</dbReference>
<dbReference type="PANTHER" id="PTHR19306:SF6">
    <property type="entry name" value="STRUCTURAL MAINTENANCE OF CHROMOSOMES PROTEIN 6"/>
    <property type="match status" value="1"/>
</dbReference>
<dbReference type="PANTHER" id="PTHR19306">
    <property type="entry name" value="STRUCTURAL MAINTENANCE OF CHROMOSOMES 5,6 SMC5, SMC6"/>
    <property type="match status" value="1"/>
</dbReference>
<dbReference type="Gene3D" id="3.40.50.300">
    <property type="entry name" value="P-loop containing nucleotide triphosphate hydrolases"/>
    <property type="match status" value="2"/>
</dbReference>
<evidence type="ECO:0000256" key="6">
    <source>
        <dbReference type="ARBA" id="ARBA00022763"/>
    </source>
</evidence>
<keyword evidence="5" id="KW-0547">Nucleotide-binding</keyword>
<evidence type="ECO:0000259" key="14">
    <source>
        <dbReference type="Pfam" id="PF02463"/>
    </source>
</evidence>
<comment type="similarity">
    <text evidence="3">Belongs to the SMC family. SMC6 subfamily.</text>
</comment>
<feature type="coiled-coil region" evidence="12">
    <location>
        <begin position="925"/>
        <end position="952"/>
    </location>
</feature>
<feature type="coiled-coil region" evidence="12">
    <location>
        <begin position="687"/>
        <end position="901"/>
    </location>
</feature>
<dbReference type="EMBL" id="JBGBPQ010000009">
    <property type="protein sequence ID" value="KAL1519622.1"/>
    <property type="molecule type" value="Genomic_DNA"/>
</dbReference>
<reference evidence="15 16" key="1">
    <citation type="journal article" date="2024" name="Science">
        <title>Giant polyketide synthase enzymes in the biosynthesis of giant marine polyether toxins.</title>
        <authorList>
            <person name="Fallon T.R."/>
            <person name="Shende V.V."/>
            <person name="Wierzbicki I.H."/>
            <person name="Pendleton A.L."/>
            <person name="Watervoot N.F."/>
            <person name="Auber R.P."/>
            <person name="Gonzalez D.J."/>
            <person name="Wisecaver J.H."/>
            <person name="Moore B.S."/>
        </authorList>
    </citation>
    <scope>NUCLEOTIDE SEQUENCE [LARGE SCALE GENOMIC DNA]</scope>
    <source>
        <strain evidence="15 16">12B1</strain>
    </source>
</reference>
<evidence type="ECO:0000256" key="10">
    <source>
        <dbReference type="ARBA" id="ARBA00023204"/>
    </source>
</evidence>
<evidence type="ECO:0000313" key="16">
    <source>
        <dbReference type="Proteomes" id="UP001515480"/>
    </source>
</evidence>
<feature type="domain" description="RecF/RecN/SMC N-terminal" evidence="14">
    <location>
        <begin position="48"/>
        <end position="1072"/>
    </location>
</feature>
<evidence type="ECO:0000256" key="1">
    <source>
        <dbReference type="ARBA" id="ARBA00004123"/>
    </source>
</evidence>
<evidence type="ECO:0000256" key="2">
    <source>
        <dbReference type="ARBA" id="ARBA00004286"/>
    </source>
</evidence>
<dbReference type="InterPro" id="IPR003395">
    <property type="entry name" value="RecF/RecN/SMC_N"/>
</dbReference>
<dbReference type="SUPFAM" id="SSF52540">
    <property type="entry name" value="P-loop containing nucleoside triphosphate hydrolases"/>
    <property type="match status" value="1"/>
</dbReference>
<dbReference type="GO" id="GO:0003684">
    <property type="term" value="F:damaged DNA binding"/>
    <property type="evidence" value="ECO:0007669"/>
    <property type="project" value="TreeGrafter"/>
</dbReference>
<proteinExistence type="inferred from homology"/>
<feature type="compositionally biased region" description="Polar residues" evidence="13">
    <location>
        <begin position="11"/>
        <end position="21"/>
    </location>
</feature>
<keyword evidence="8 12" id="KW-0175">Coiled coil</keyword>
<keyword evidence="4" id="KW-0158">Chromosome</keyword>
<evidence type="ECO:0000256" key="12">
    <source>
        <dbReference type="SAM" id="Coils"/>
    </source>
</evidence>
<organism evidence="15 16">
    <name type="scientific">Prymnesium parvum</name>
    <name type="common">Toxic golden alga</name>
    <dbReference type="NCBI Taxonomy" id="97485"/>
    <lineage>
        <taxon>Eukaryota</taxon>
        <taxon>Haptista</taxon>
        <taxon>Haptophyta</taxon>
        <taxon>Prymnesiophyceae</taxon>
        <taxon>Prymnesiales</taxon>
        <taxon>Prymnesiaceae</taxon>
        <taxon>Prymnesium</taxon>
    </lineage>
</organism>
<dbReference type="InterPro" id="IPR027417">
    <property type="entry name" value="P-loop_NTPase"/>
</dbReference>